<proteinExistence type="predicted"/>
<dbReference type="Proteomes" id="UP000032142">
    <property type="component" value="Unassembled WGS sequence"/>
</dbReference>
<name>A0A0B0PWZ7_GOSAR</name>
<evidence type="ECO:0000313" key="2">
    <source>
        <dbReference type="Proteomes" id="UP000032142"/>
    </source>
</evidence>
<gene>
    <name evidence="1" type="ORF">F383_15411</name>
</gene>
<evidence type="ECO:0000313" key="1">
    <source>
        <dbReference type="EMBL" id="KHG27936.1"/>
    </source>
</evidence>
<dbReference type="EMBL" id="KN442970">
    <property type="protein sequence ID" value="KHG27936.1"/>
    <property type="molecule type" value="Genomic_DNA"/>
</dbReference>
<sequence>MTYTRPVPGRQNMCNTYHELRHNLMSLDVTNIMNSDTAQCV</sequence>
<reference evidence="2" key="1">
    <citation type="submission" date="2014-09" db="EMBL/GenBank/DDBJ databases">
        <authorList>
            <person name="Mudge J."/>
            <person name="Ramaraj T."/>
            <person name="Lindquist I.E."/>
            <person name="Bharti A.K."/>
            <person name="Sundararajan A."/>
            <person name="Cameron C.T."/>
            <person name="Woodward J.E."/>
            <person name="May G.D."/>
            <person name="Brubaker C."/>
            <person name="Broadhvest J."/>
            <person name="Wilkins T.A."/>
        </authorList>
    </citation>
    <scope>NUCLEOTIDE SEQUENCE</scope>
    <source>
        <strain evidence="2">cv. AKA8401</strain>
    </source>
</reference>
<organism evidence="1 2">
    <name type="scientific">Gossypium arboreum</name>
    <name type="common">Tree cotton</name>
    <name type="synonym">Gossypium nanking</name>
    <dbReference type="NCBI Taxonomy" id="29729"/>
    <lineage>
        <taxon>Eukaryota</taxon>
        <taxon>Viridiplantae</taxon>
        <taxon>Streptophyta</taxon>
        <taxon>Embryophyta</taxon>
        <taxon>Tracheophyta</taxon>
        <taxon>Spermatophyta</taxon>
        <taxon>Magnoliopsida</taxon>
        <taxon>eudicotyledons</taxon>
        <taxon>Gunneridae</taxon>
        <taxon>Pentapetalae</taxon>
        <taxon>rosids</taxon>
        <taxon>malvids</taxon>
        <taxon>Malvales</taxon>
        <taxon>Malvaceae</taxon>
        <taxon>Malvoideae</taxon>
        <taxon>Gossypium</taxon>
    </lineage>
</organism>
<keyword evidence="2" id="KW-1185">Reference proteome</keyword>
<dbReference type="AlphaFoldDB" id="A0A0B0PWZ7"/>
<accession>A0A0B0PWZ7</accession>
<protein>
    <submittedName>
        <fullName evidence="1">Uncharacterized protein</fullName>
    </submittedName>
</protein>